<comment type="caution">
    <text evidence="26">The sequence shown here is derived from an EMBL/GenBank/DDBJ whole genome shotgun (WGS) entry which is preliminary data.</text>
</comment>
<evidence type="ECO:0000256" key="21">
    <source>
        <dbReference type="ARBA" id="ARBA00044770"/>
    </source>
</evidence>
<dbReference type="EC" id="2.4.99.28" evidence="21"/>
<keyword evidence="7" id="KW-0645">Protease</keyword>
<evidence type="ECO:0000256" key="4">
    <source>
        <dbReference type="ARBA" id="ARBA00018638"/>
    </source>
</evidence>
<gene>
    <name evidence="26" type="ORF">OCV65_04920</name>
</gene>
<dbReference type="EMBL" id="JAOQJV010000004">
    <property type="protein sequence ID" value="MCU6699578.1"/>
    <property type="molecule type" value="Genomic_DNA"/>
</dbReference>
<evidence type="ECO:0000259" key="25">
    <source>
        <dbReference type="Pfam" id="PF00912"/>
    </source>
</evidence>
<keyword evidence="11" id="KW-0378">Hydrolase</keyword>
<feature type="compositionally biased region" description="Acidic residues" evidence="23">
    <location>
        <begin position="775"/>
        <end position="785"/>
    </location>
</feature>
<keyword evidence="17" id="KW-0046">Antibiotic resistance</keyword>
<keyword evidence="14" id="KW-0573">Peptidoglycan synthesis</keyword>
<evidence type="ECO:0000313" key="26">
    <source>
        <dbReference type="EMBL" id="MCU6699578.1"/>
    </source>
</evidence>
<evidence type="ECO:0000256" key="15">
    <source>
        <dbReference type="ARBA" id="ARBA00022989"/>
    </source>
</evidence>
<dbReference type="InterPro" id="IPR023346">
    <property type="entry name" value="Lysozyme-like_dom_sf"/>
</dbReference>
<comment type="catalytic activity">
    <reaction evidence="20">
        <text>Preferential cleavage: (Ac)2-L-Lys-D-Ala-|-D-Ala. Also transpeptidation of peptidyl-alanyl moieties that are N-acyl substituents of D-alanine.</text>
        <dbReference type="EC" id="3.4.16.4"/>
    </reaction>
</comment>
<feature type="compositionally biased region" description="Low complexity" evidence="23">
    <location>
        <begin position="786"/>
        <end position="803"/>
    </location>
</feature>
<evidence type="ECO:0000256" key="3">
    <source>
        <dbReference type="ARBA" id="ARBA00012448"/>
    </source>
</evidence>
<keyword evidence="19" id="KW-0961">Cell wall biogenesis/degradation</keyword>
<dbReference type="SUPFAM" id="SSF53955">
    <property type="entry name" value="Lysozyme-like"/>
    <property type="match status" value="1"/>
</dbReference>
<dbReference type="Pfam" id="PF00912">
    <property type="entry name" value="Transgly"/>
    <property type="match status" value="1"/>
</dbReference>
<comment type="function">
    <text evidence="1">Cell wall formation. Synthesis of cross-linked peptidoglycan from the lipid intermediates. The enzyme has a penicillin-insensitive transglycosylase N-terminal domain (formation of linear glycan strands) and a penicillin-sensitive transpeptidase C-terminal domain (cross-linking of the peptide subunits).</text>
</comment>
<dbReference type="InterPro" id="IPR012338">
    <property type="entry name" value="Beta-lactam/transpept-like"/>
</dbReference>
<keyword evidence="6" id="KW-0121">Carboxypeptidase</keyword>
<dbReference type="PANTHER" id="PTHR32282:SF11">
    <property type="entry name" value="PENICILLIN-BINDING PROTEIN 1B"/>
    <property type="match status" value="1"/>
</dbReference>
<accession>A0ABT2S4Y5</accession>
<feature type="compositionally biased region" description="Basic residues" evidence="23">
    <location>
        <begin position="1"/>
        <end position="10"/>
    </location>
</feature>
<evidence type="ECO:0000256" key="16">
    <source>
        <dbReference type="ARBA" id="ARBA00023136"/>
    </source>
</evidence>
<evidence type="ECO:0000259" key="24">
    <source>
        <dbReference type="Pfam" id="PF00905"/>
    </source>
</evidence>
<keyword evidence="18" id="KW-0511">Multifunctional enzyme</keyword>
<evidence type="ECO:0000256" key="9">
    <source>
        <dbReference type="ARBA" id="ARBA00022679"/>
    </source>
</evidence>
<dbReference type="PANTHER" id="PTHR32282">
    <property type="entry name" value="BINDING PROTEIN TRANSPEPTIDASE, PUTATIVE-RELATED"/>
    <property type="match status" value="1"/>
</dbReference>
<evidence type="ECO:0000256" key="18">
    <source>
        <dbReference type="ARBA" id="ARBA00023268"/>
    </source>
</evidence>
<evidence type="ECO:0000256" key="1">
    <source>
        <dbReference type="ARBA" id="ARBA00002624"/>
    </source>
</evidence>
<evidence type="ECO:0000256" key="11">
    <source>
        <dbReference type="ARBA" id="ARBA00022801"/>
    </source>
</evidence>
<proteinExistence type="predicted"/>
<name>A0ABT2S4Y5_9FIRM</name>
<evidence type="ECO:0000256" key="10">
    <source>
        <dbReference type="ARBA" id="ARBA00022692"/>
    </source>
</evidence>
<evidence type="ECO:0000256" key="23">
    <source>
        <dbReference type="SAM" id="MobiDB-lite"/>
    </source>
</evidence>
<feature type="compositionally biased region" description="Gly residues" evidence="23">
    <location>
        <begin position="804"/>
        <end position="842"/>
    </location>
</feature>
<evidence type="ECO:0000256" key="8">
    <source>
        <dbReference type="ARBA" id="ARBA00022676"/>
    </source>
</evidence>
<evidence type="ECO:0000256" key="12">
    <source>
        <dbReference type="ARBA" id="ARBA00022960"/>
    </source>
</evidence>
<sequence length="866" mass="93922">MNYGRRKASKRQKEITSKGTMQGKRMGVRLFKAFLLLILVACVSVGVGGLIFVKKIINDSPDISPDDVRPSGYTTFVYADDGTTELERFVASGSNRIYKSIDEIPTDLQHAFVAIEDERFYDHKGIDPQGILRAFVVGVAHGGNFSEGASTLTQQLIKNNVFPNFVSENTFSEKLERKIQEQYLALKIEKQMSKDEILECYMNTINLGQNTLGVQAASKRYFNKDVSELTLSESAVIAGITQNPSGYDPVTQPEANAKRRKKVLGNMLKQGYIDQAAYDEAMADDVYARIQTVNSEIGQDSPNSYFVDALSEQVVSDLMDRLGYSETQAYNALYSGGLSIYSTQNVEMQKICDEEMNNSENYPWLTEVGIAYALTVTRADGTVENYGSNDLRNYAKNVKGDKQGLLYSSEDEARAFVEEWKSTIAQEGDTYVENLTLTPQPQASVTLMDQSNGQIKAMVGGRGTKTSSLSLNRAYKGSPRQPGSCFKILSTYAPALDACGQTLATIIRDEPWHYSNGASLKNASGSYLGDITMRKAIEQSQNVCAVKTIDEVTPALGYQYAKNFGITTLEDSDKVESIALGGLTNGVYNYQLCGAFATIANGGVYNTPTLYTKILDHDGNVLLEGNKETKTVIKDSTAALLTSAMEDVVTSGTGRNAQLDNMPVAGKTGTTDHDQDLWFCAFTPYYTCAVWGGYDENKSLTGIDTQYRFRIWKSIMSRVHANLEEKDFTMPSSVEKKSVCSITGCLARPSCPTVTEYFAKGSVPDETCPGHGDYYEESDSTDEESTNSSENGSGSTGNTDNSGNTGGNTGGNSGGNTGGNSGGNTGGNSGGNTGGGENGGGETPTPEQPSARLLLPNLRGIYKFKS</sequence>
<protein>
    <recommendedName>
        <fullName evidence="4">Penicillin-binding protein 1A</fullName>
        <ecNumber evidence="21">2.4.99.28</ecNumber>
        <ecNumber evidence="3">3.4.16.4</ecNumber>
    </recommendedName>
</protein>
<dbReference type="InterPro" id="IPR050396">
    <property type="entry name" value="Glycosyltr_51/Transpeptidase"/>
</dbReference>
<feature type="domain" description="Glycosyl transferase family 51" evidence="25">
    <location>
        <begin position="88"/>
        <end position="267"/>
    </location>
</feature>
<keyword evidence="9" id="KW-0808">Transferase</keyword>
<keyword evidence="16" id="KW-0472">Membrane</keyword>
<dbReference type="EC" id="3.4.16.4" evidence="3"/>
<feature type="region of interest" description="Disordered" evidence="23">
    <location>
        <begin position="762"/>
        <end position="866"/>
    </location>
</feature>
<dbReference type="Gene3D" id="1.10.3810.10">
    <property type="entry name" value="Biosynthetic peptidoglycan transglycosylase-like"/>
    <property type="match status" value="1"/>
</dbReference>
<evidence type="ECO:0000256" key="7">
    <source>
        <dbReference type="ARBA" id="ARBA00022670"/>
    </source>
</evidence>
<dbReference type="SUPFAM" id="SSF56601">
    <property type="entry name" value="beta-lactamase/transpeptidase-like"/>
    <property type="match status" value="1"/>
</dbReference>
<dbReference type="Proteomes" id="UP001207605">
    <property type="component" value="Unassembled WGS sequence"/>
</dbReference>
<dbReference type="InterPro" id="IPR036950">
    <property type="entry name" value="PBP_transglycosylase"/>
</dbReference>
<evidence type="ECO:0000256" key="2">
    <source>
        <dbReference type="ARBA" id="ARBA00004401"/>
    </source>
</evidence>
<comment type="subcellular location">
    <subcellularLocation>
        <location evidence="2">Cell membrane</location>
        <topology evidence="2">Single-pass type II membrane protein</topology>
    </subcellularLocation>
</comment>
<evidence type="ECO:0000256" key="14">
    <source>
        <dbReference type="ARBA" id="ARBA00022984"/>
    </source>
</evidence>
<feature type="region of interest" description="Disordered" evidence="23">
    <location>
        <begin position="1"/>
        <end position="20"/>
    </location>
</feature>
<keyword evidence="10" id="KW-0812">Transmembrane</keyword>
<evidence type="ECO:0000256" key="5">
    <source>
        <dbReference type="ARBA" id="ARBA00022475"/>
    </source>
</evidence>
<keyword evidence="12" id="KW-0133">Cell shape</keyword>
<feature type="domain" description="Penicillin-binding protein transpeptidase" evidence="24">
    <location>
        <begin position="444"/>
        <end position="685"/>
    </location>
</feature>
<dbReference type="RefSeq" id="WP_262581140.1">
    <property type="nucleotide sequence ID" value="NZ_JAOQJV010000004.1"/>
</dbReference>
<dbReference type="InterPro" id="IPR001460">
    <property type="entry name" value="PCN-bd_Tpept"/>
</dbReference>
<evidence type="ECO:0000256" key="6">
    <source>
        <dbReference type="ARBA" id="ARBA00022645"/>
    </source>
</evidence>
<keyword evidence="8" id="KW-0328">Glycosyltransferase</keyword>
<keyword evidence="27" id="KW-1185">Reference proteome</keyword>
<keyword evidence="15" id="KW-1133">Transmembrane helix</keyword>
<dbReference type="Gene3D" id="3.40.710.10">
    <property type="entry name" value="DD-peptidase/beta-lactamase superfamily"/>
    <property type="match status" value="1"/>
</dbReference>
<dbReference type="NCBIfam" id="TIGR02074">
    <property type="entry name" value="PBP_1a_fam"/>
    <property type="match status" value="1"/>
</dbReference>
<organism evidence="26 27">
    <name type="scientific">Dorea ammoniilytica</name>
    <dbReference type="NCBI Taxonomy" id="2981788"/>
    <lineage>
        <taxon>Bacteria</taxon>
        <taxon>Bacillati</taxon>
        <taxon>Bacillota</taxon>
        <taxon>Clostridia</taxon>
        <taxon>Lachnospirales</taxon>
        <taxon>Lachnospiraceae</taxon>
        <taxon>Dorea</taxon>
    </lineage>
</organism>
<evidence type="ECO:0000313" key="27">
    <source>
        <dbReference type="Proteomes" id="UP001207605"/>
    </source>
</evidence>
<evidence type="ECO:0000256" key="20">
    <source>
        <dbReference type="ARBA" id="ARBA00034000"/>
    </source>
</evidence>
<evidence type="ECO:0000256" key="17">
    <source>
        <dbReference type="ARBA" id="ARBA00023251"/>
    </source>
</evidence>
<evidence type="ECO:0000256" key="19">
    <source>
        <dbReference type="ARBA" id="ARBA00023316"/>
    </source>
</evidence>
<dbReference type="InterPro" id="IPR001264">
    <property type="entry name" value="Glyco_trans_51"/>
</dbReference>
<reference evidence="26 27" key="1">
    <citation type="journal article" date="2021" name="ISME Commun">
        <title>Automated analysis of genomic sequences facilitates high-throughput and comprehensive description of bacteria.</title>
        <authorList>
            <person name="Hitch T.C.A."/>
        </authorList>
    </citation>
    <scope>NUCLEOTIDE SEQUENCE [LARGE SCALE GENOMIC DNA]</scope>
    <source>
        <strain evidence="26 27">Sanger_02</strain>
    </source>
</reference>
<comment type="catalytic activity">
    <reaction evidence="22">
        <text>[GlcNAc-(1-&gt;4)-Mur2Ac(oyl-L-Ala-gamma-D-Glu-L-Lys-D-Ala-D-Ala)](n)-di-trans,octa-cis-undecaprenyl diphosphate + beta-D-GlcNAc-(1-&gt;4)-Mur2Ac(oyl-L-Ala-gamma-D-Glu-L-Lys-D-Ala-D-Ala)-di-trans,octa-cis-undecaprenyl diphosphate = [GlcNAc-(1-&gt;4)-Mur2Ac(oyl-L-Ala-gamma-D-Glu-L-Lys-D-Ala-D-Ala)](n+1)-di-trans,octa-cis-undecaprenyl diphosphate + di-trans,octa-cis-undecaprenyl diphosphate + H(+)</text>
        <dbReference type="Rhea" id="RHEA:23708"/>
        <dbReference type="Rhea" id="RHEA-COMP:9602"/>
        <dbReference type="Rhea" id="RHEA-COMP:9603"/>
        <dbReference type="ChEBI" id="CHEBI:15378"/>
        <dbReference type="ChEBI" id="CHEBI:58405"/>
        <dbReference type="ChEBI" id="CHEBI:60033"/>
        <dbReference type="ChEBI" id="CHEBI:78435"/>
        <dbReference type="EC" id="2.4.99.28"/>
    </reaction>
</comment>
<evidence type="ECO:0000256" key="13">
    <source>
        <dbReference type="ARBA" id="ARBA00022968"/>
    </source>
</evidence>
<evidence type="ECO:0000256" key="22">
    <source>
        <dbReference type="ARBA" id="ARBA00049902"/>
    </source>
</evidence>
<keyword evidence="13" id="KW-0735">Signal-anchor</keyword>
<dbReference type="Pfam" id="PF00905">
    <property type="entry name" value="Transpeptidase"/>
    <property type="match status" value="1"/>
</dbReference>
<keyword evidence="5" id="KW-1003">Cell membrane</keyword>